<gene>
    <name evidence="1" type="ORF">QBC47DRAFT_311961</name>
</gene>
<evidence type="ECO:0000313" key="2">
    <source>
        <dbReference type="Proteomes" id="UP001239445"/>
    </source>
</evidence>
<dbReference type="Proteomes" id="UP001239445">
    <property type="component" value="Unassembled WGS sequence"/>
</dbReference>
<protein>
    <submittedName>
        <fullName evidence="1">Uncharacterized protein</fullName>
    </submittedName>
</protein>
<proteinExistence type="predicted"/>
<evidence type="ECO:0000313" key="1">
    <source>
        <dbReference type="EMBL" id="KAK1749384.1"/>
    </source>
</evidence>
<reference evidence="1" key="1">
    <citation type="submission" date="2023-06" db="EMBL/GenBank/DDBJ databases">
        <title>Genome-scale phylogeny and comparative genomics of the fungal order Sordariales.</title>
        <authorList>
            <consortium name="Lawrence Berkeley National Laboratory"/>
            <person name="Hensen N."/>
            <person name="Bonometti L."/>
            <person name="Westerberg I."/>
            <person name="Brannstrom I.O."/>
            <person name="Guillou S."/>
            <person name="Cros-Aarteil S."/>
            <person name="Calhoun S."/>
            <person name="Haridas S."/>
            <person name="Kuo A."/>
            <person name="Mondo S."/>
            <person name="Pangilinan J."/>
            <person name="Riley R."/>
            <person name="Labutti K."/>
            <person name="Andreopoulos B."/>
            <person name="Lipzen A."/>
            <person name="Chen C."/>
            <person name="Yanf M."/>
            <person name="Daum C."/>
            <person name="Ng V."/>
            <person name="Clum A."/>
            <person name="Steindorff A."/>
            <person name="Ohm R."/>
            <person name="Martin F."/>
            <person name="Silar P."/>
            <person name="Natvig D."/>
            <person name="Lalanne C."/>
            <person name="Gautier V."/>
            <person name="Ament-Velasquez S.L."/>
            <person name="Kruys A."/>
            <person name="Hutchinson M.I."/>
            <person name="Powell A.J."/>
            <person name="Barry K."/>
            <person name="Miller A.N."/>
            <person name="Grigoriev I.V."/>
            <person name="Debuchy R."/>
            <person name="Gladieux P."/>
            <person name="Thoren M.H."/>
            <person name="Johannesson H."/>
        </authorList>
    </citation>
    <scope>NUCLEOTIDE SEQUENCE</scope>
    <source>
        <strain evidence="1">PSN4</strain>
    </source>
</reference>
<accession>A0AAJ0F5Q4</accession>
<name>A0AAJ0F5Q4_9PEZI</name>
<dbReference type="EMBL" id="MU839859">
    <property type="protein sequence ID" value="KAK1749384.1"/>
    <property type="molecule type" value="Genomic_DNA"/>
</dbReference>
<keyword evidence="2" id="KW-1185">Reference proteome</keyword>
<comment type="caution">
    <text evidence="1">The sequence shown here is derived from an EMBL/GenBank/DDBJ whole genome shotgun (WGS) entry which is preliminary data.</text>
</comment>
<organism evidence="1 2">
    <name type="scientific">Echria macrotheca</name>
    <dbReference type="NCBI Taxonomy" id="438768"/>
    <lineage>
        <taxon>Eukaryota</taxon>
        <taxon>Fungi</taxon>
        <taxon>Dikarya</taxon>
        <taxon>Ascomycota</taxon>
        <taxon>Pezizomycotina</taxon>
        <taxon>Sordariomycetes</taxon>
        <taxon>Sordariomycetidae</taxon>
        <taxon>Sordariales</taxon>
        <taxon>Schizotheciaceae</taxon>
        <taxon>Echria</taxon>
    </lineage>
</organism>
<dbReference type="AlphaFoldDB" id="A0AAJ0F5Q4"/>
<sequence length="113" mass="11902">MSSATGENTIDKCPKTEVACQDVINGSQCLAQIVMDNNPAISAESLAKCVQHEGTASNLPGATKVRLCTQLAYIHQHVANKSPLPAQLCLCPGCHTPLLNAAISKYFPPPCTP</sequence>